<comment type="caution">
    <text evidence="1">The sequence shown here is derived from an EMBL/GenBank/DDBJ whole genome shotgun (WGS) entry which is preliminary data.</text>
</comment>
<dbReference type="EMBL" id="JAGTPX010000006">
    <property type="protein sequence ID" value="MBR8669625.1"/>
    <property type="molecule type" value="Genomic_DNA"/>
</dbReference>
<dbReference type="AlphaFoldDB" id="A0A0J1IHZ3"/>
<organism evidence="1 3">
    <name type="scientific">Niallia circulans</name>
    <name type="common">Bacillus circulans</name>
    <dbReference type="NCBI Taxonomy" id="1397"/>
    <lineage>
        <taxon>Bacteria</taxon>
        <taxon>Bacillati</taxon>
        <taxon>Bacillota</taxon>
        <taxon>Bacilli</taxon>
        <taxon>Bacillales</taxon>
        <taxon>Bacillaceae</taxon>
        <taxon>Niallia</taxon>
    </lineage>
</organism>
<evidence type="ECO:0000313" key="2">
    <source>
        <dbReference type="EMBL" id="MBR8669625.1"/>
    </source>
</evidence>
<sequence length="183" mass="20824">MTSILMDAESKASYDYSISNLLMLKILHDAKVDVSGYGNYRVEVGFMSNPGYDFLMRGMNDLGFDTKHATVYTDDPEEISLAKQIESVFNPNAEWYIVLNSFKVEKILLSSQKDEYIAFIKSTLNHIDLECEAFVEESLGIIIGFIFDGFYHELLSALIEVADETNNIYEKLEEQQNGHYLSA</sequence>
<evidence type="ECO:0000313" key="1">
    <source>
        <dbReference type="EMBL" id="KLV25598.1"/>
    </source>
</evidence>
<reference evidence="2" key="2">
    <citation type="submission" date="2021-04" db="EMBL/GenBank/DDBJ databases">
        <title>Genomic analysis of electroactive and textile dye degrading Bacillus circulans strain: DC10 isolated from constructed wetland-microbial fuel cells treating textile dye wastewaters.</title>
        <authorList>
            <person name="Patel D.U."/>
            <person name="Desai C.R."/>
        </authorList>
    </citation>
    <scope>NUCLEOTIDE SEQUENCE</scope>
    <source>
        <strain evidence="2">DC10</strain>
    </source>
</reference>
<protein>
    <submittedName>
        <fullName evidence="1">Uncharacterized protein</fullName>
    </submittedName>
</protein>
<dbReference type="EMBL" id="LDPH01000015">
    <property type="protein sequence ID" value="KLV25598.1"/>
    <property type="molecule type" value="Genomic_DNA"/>
</dbReference>
<proteinExistence type="predicted"/>
<accession>A0A0J1IHZ3</accession>
<dbReference type="PATRIC" id="fig|1397.4.peg.1321"/>
<evidence type="ECO:0000313" key="3">
    <source>
        <dbReference type="Proteomes" id="UP000036045"/>
    </source>
</evidence>
<dbReference type="Proteomes" id="UP000036045">
    <property type="component" value="Unassembled WGS sequence"/>
</dbReference>
<dbReference type="RefSeq" id="WP_047943230.1">
    <property type="nucleotide sequence ID" value="NZ_JAGTPX020000007.1"/>
</dbReference>
<reference evidence="1 3" key="1">
    <citation type="submission" date="2015-05" db="EMBL/GenBank/DDBJ databases">
        <title>Whole genome sequence and identification of bacterial endophytes from Costus igneus.</title>
        <authorList>
            <person name="Lee Y.P."/>
            <person name="Gan H.M."/>
            <person name="Eng W."/>
            <person name="Wheatley M.S."/>
            <person name="Caraballo A."/>
            <person name="Polter S."/>
            <person name="Savka M.A."/>
            <person name="Hudson A.O."/>
        </authorList>
    </citation>
    <scope>NUCLEOTIDE SEQUENCE [LARGE SCALE GENOMIC DNA]</scope>
    <source>
        <strain evidence="1 3">RIT379</strain>
    </source>
</reference>
<name>A0A0J1IHZ3_NIACI</name>
<gene>
    <name evidence="1" type="ORF">ABW02_15660</name>
    <name evidence="2" type="ORF">KD144_08725</name>
</gene>
<keyword evidence="3" id="KW-1185">Reference proteome</keyword>
<dbReference type="OrthoDB" id="2916421at2"/>